<dbReference type="InterPro" id="IPR004143">
    <property type="entry name" value="BPL_LPL_catalytic"/>
</dbReference>
<evidence type="ECO:0000256" key="6">
    <source>
        <dbReference type="ARBA" id="ARBA00022840"/>
    </source>
</evidence>
<dbReference type="Pfam" id="PF03977">
    <property type="entry name" value="OAD_beta"/>
    <property type="match status" value="1"/>
</dbReference>
<dbReference type="Pfam" id="PF02237">
    <property type="entry name" value="BPL_C"/>
    <property type="match status" value="1"/>
</dbReference>
<dbReference type="PANTHER" id="PTHR35806">
    <property type="entry name" value="OXALOACETATE DECARBOXYLASE BETA CHAIN 2"/>
    <property type="match status" value="1"/>
</dbReference>
<feature type="domain" description="BPL/LPL catalytic" evidence="11">
    <location>
        <begin position="6"/>
        <end position="199"/>
    </location>
</feature>
<feature type="transmembrane region" description="Helical" evidence="10">
    <location>
        <begin position="525"/>
        <end position="541"/>
    </location>
</feature>
<dbReference type="EMBL" id="CAJHUC010000279">
    <property type="protein sequence ID" value="CAD7694820.1"/>
    <property type="molecule type" value="Genomic_DNA"/>
</dbReference>
<protein>
    <recommendedName>
        <fullName evidence="11">BPL/LPL catalytic domain-containing protein</fullName>
    </recommendedName>
</protein>
<comment type="similarity">
    <text evidence="2">Belongs to the biotin--protein ligase family.</text>
</comment>
<dbReference type="SUPFAM" id="SSF55681">
    <property type="entry name" value="Class II aaRS and biotin synthetases"/>
    <property type="match status" value="1"/>
</dbReference>
<keyword evidence="4 10" id="KW-0812">Transmembrane</keyword>
<evidence type="ECO:0000256" key="1">
    <source>
        <dbReference type="ARBA" id="ARBA00004651"/>
    </source>
</evidence>
<keyword evidence="9 10" id="KW-0472">Membrane</keyword>
<evidence type="ECO:0000259" key="11">
    <source>
        <dbReference type="PROSITE" id="PS51733"/>
    </source>
</evidence>
<keyword evidence="7" id="KW-1278">Translocase</keyword>
<dbReference type="NCBIfam" id="TIGR00121">
    <property type="entry name" value="birA_ligase"/>
    <property type="match status" value="1"/>
</dbReference>
<dbReference type="GO" id="GO:0016829">
    <property type="term" value="F:lyase activity"/>
    <property type="evidence" value="ECO:0007669"/>
    <property type="project" value="InterPro"/>
</dbReference>
<proteinExistence type="inferred from homology"/>
<dbReference type="GO" id="GO:0005886">
    <property type="term" value="C:plasma membrane"/>
    <property type="evidence" value="ECO:0007669"/>
    <property type="project" value="UniProtKB-SubCell"/>
</dbReference>
<evidence type="ECO:0000313" key="13">
    <source>
        <dbReference type="Proteomes" id="UP000708148"/>
    </source>
</evidence>
<dbReference type="InterPro" id="IPR008988">
    <property type="entry name" value="Transcriptional_repressor_C"/>
</dbReference>
<dbReference type="CDD" id="cd16442">
    <property type="entry name" value="BPL"/>
    <property type="match status" value="1"/>
</dbReference>
<evidence type="ECO:0000256" key="2">
    <source>
        <dbReference type="ARBA" id="ARBA00009934"/>
    </source>
</evidence>
<reference evidence="12" key="1">
    <citation type="submission" date="2020-12" db="EMBL/GenBank/DDBJ databases">
        <authorList>
            <person name="Iha C."/>
        </authorList>
    </citation>
    <scope>NUCLEOTIDE SEQUENCE</scope>
</reference>
<dbReference type="InterPro" id="IPR004408">
    <property type="entry name" value="Biotin_CoA_COase_ligase"/>
</dbReference>
<dbReference type="SUPFAM" id="SSF50037">
    <property type="entry name" value="C-terminal domain of transcriptional repressors"/>
    <property type="match status" value="1"/>
</dbReference>
<dbReference type="PANTHER" id="PTHR35806:SF1">
    <property type="entry name" value="OXALOACETATE DECARBOXYLASE BETA CHAIN 2"/>
    <property type="match status" value="1"/>
</dbReference>
<comment type="subcellular location">
    <subcellularLocation>
        <location evidence="1">Cell membrane</location>
        <topology evidence="1">Multi-pass membrane protein</topology>
    </subcellularLocation>
</comment>
<gene>
    <name evidence="12" type="ORF">OSTQU699_LOCUS183</name>
</gene>
<name>A0A8S1IM85_9CHLO</name>
<feature type="transmembrane region" description="Helical" evidence="10">
    <location>
        <begin position="553"/>
        <end position="574"/>
    </location>
</feature>
<evidence type="ECO:0000256" key="8">
    <source>
        <dbReference type="ARBA" id="ARBA00022989"/>
    </source>
</evidence>
<evidence type="ECO:0000256" key="7">
    <source>
        <dbReference type="ARBA" id="ARBA00022967"/>
    </source>
</evidence>
<accession>A0A8S1IM85</accession>
<dbReference type="InterPro" id="IPR003142">
    <property type="entry name" value="BPL_C"/>
</dbReference>
<feature type="transmembrane region" description="Helical" evidence="10">
    <location>
        <begin position="479"/>
        <end position="505"/>
    </location>
</feature>
<feature type="transmembrane region" description="Helical" evidence="10">
    <location>
        <begin position="622"/>
        <end position="643"/>
    </location>
</feature>
<feature type="transmembrane region" description="Helical" evidence="10">
    <location>
        <begin position="345"/>
        <end position="366"/>
    </location>
</feature>
<dbReference type="Gene3D" id="3.30.930.10">
    <property type="entry name" value="Bira Bifunctional Protein, Domain 2"/>
    <property type="match status" value="1"/>
</dbReference>
<dbReference type="InterPro" id="IPR005661">
    <property type="entry name" value="OadB_MmdB"/>
</dbReference>
<keyword evidence="5" id="KW-0547">Nucleotide-binding</keyword>
<evidence type="ECO:0000256" key="10">
    <source>
        <dbReference type="SAM" id="Phobius"/>
    </source>
</evidence>
<organism evidence="12 13">
    <name type="scientific">Ostreobium quekettii</name>
    <dbReference type="NCBI Taxonomy" id="121088"/>
    <lineage>
        <taxon>Eukaryota</taxon>
        <taxon>Viridiplantae</taxon>
        <taxon>Chlorophyta</taxon>
        <taxon>core chlorophytes</taxon>
        <taxon>Ulvophyceae</taxon>
        <taxon>TCBD clade</taxon>
        <taxon>Bryopsidales</taxon>
        <taxon>Ostreobineae</taxon>
        <taxon>Ostreobiaceae</taxon>
        <taxon>Ostreobium</taxon>
    </lineage>
</organism>
<dbReference type="InterPro" id="IPR045864">
    <property type="entry name" value="aa-tRNA-synth_II/BPL/LPL"/>
</dbReference>
<keyword evidence="6" id="KW-0067">ATP-binding</keyword>
<evidence type="ECO:0000256" key="3">
    <source>
        <dbReference type="ARBA" id="ARBA00022475"/>
    </source>
</evidence>
<feature type="transmembrane region" description="Helical" evidence="10">
    <location>
        <begin position="286"/>
        <end position="306"/>
    </location>
</feature>
<dbReference type="Pfam" id="PF03099">
    <property type="entry name" value="BPL_LplA_LipB"/>
    <property type="match status" value="1"/>
</dbReference>
<keyword evidence="13" id="KW-1185">Reference proteome</keyword>
<dbReference type="Proteomes" id="UP000708148">
    <property type="component" value="Unassembled WGS sequence"/>
</dbReference>
<dbReference type="NCBIfam" id="TIGR01109">
    <property type="entry name" value="Na_pump_decarbB"/>
    <property type="match status" value="1"/>
</dbReference>
<evidence type="ECO:0000256" key="9">
    <source>
        <dbReference type="ARBA" id="ARBA00023136"/>
    </source>
</evidence>
<feature type="transmembrane region" description="Helical" evidence="10">
    <location>
        <begin position="421"/>
        <end position="445"/>
    </location>
</feature>
<evidence type="ECO:0000313" key="12">
    <source>
        <dbReference type="EMBL" id="CAD7694820.1"/>
    </source>
</evidence>
<feature type="transmembrane region" description="Helical" evidence="10">
    <location>
        <begin position="378"/>
        <end position="401"/>
    </location>
</feature>
<dbReference type="GO" id="GO:0006814">
    <property type="term" value="P:sodium ion transport"/>
    <property type="evidence" value="ECO:0007669"/>
    <property type="project" value="InterPro"/>
</dbReference>
<keyword evidence="8 10" id="KW-1133">Transmembrane helix</keyword>
<sequence>MPDAPHNRLDIPRLLDQSTVGHVHYLPETDSTNEVALQRAAQIPPEASELVLTSRQLRGKGRGDNRWWASEGALTFSLITPRLPLPRERTPCLSLATGLAICQAVEQAAPAAETRLKWPNDVYLQGRKAAGILIESPGHTADRFVVGVGLNVNNSFEAAAAEIRGRAISLADVTGGPLGLTDVLIDCLRQFDACLAMLLAGDPRLAELWDSWSLLSGRRVRLALPAEVVEGVCRGIADDGALRIEQPSGERACYGGVVEWFEPTREGSRNVEIFYKFLETTAFAQLTLGNAMMILIGLVFIALAIIKDYEPLLLLPIGFGAIVGNIPTDPSMGLSVYDSGSVLSYIYFGVSQGIFPPLIFLGIGAMTDFSTMLSNPKLVLLGAAAQMGIFLTLLGAMWLGFTPKEAGAIGIIGGADGPTAIFLAAILAPELLGAIAIAAYSYMALVPVIQPPIMKLLTTREERLIQMKPPRHVSKRERIIFPIAAFLICTFIAPGALVLIGMLFLGNLLKESTVTERLANTARTAMIDIVTILLGFSVGASTKAQNFLTEQSLQIFGLGALSFAIATASGVLFAKLMNLFLTHKINPLVGAAGVSAVPDSARVVQMVGQKEDPHNFLLMHAMAPNVAGVIGSAVAAGVLWSVLAG</sequence>
<dbReference type="GO" id="GO:0004077">
    <property type="term" value="F:biotin--[biotin carboxyl-carrier protein] ligase activity"/>
    <property type="evidence" value="ECO:0007669"/>
    <property type="project" value="InterPro"/>
</dbReference>
<dbReference type="Gene3D" id="2.30.30.100">
    <property type="match status" value="1"/>
</dbReference>
<evidence type="ECO:0000256" key="4">
    <source>
        <dbReference type="ARBA" id="ARBA00022692"/>
    </source>
</evidence>
<dbReference type="AlphaFoldDB" id="A0A8S1IM85"/>
<comment type="caution">
    <text evidence="12">The sequence shown here is derived from an EMBL/GenBank/DDBJ whole genome shotgun (WGS) entry which is preliminary data.</text>
</comment>
<dbReference type="GO" id="GO:0005524">
    <property type="term" value="F:ATP binding"/>
    <property type="evidence" value="ECO:0007669"/>
    <property type="project" value="UniProtKB-KW"/>
</dbReference>
<keyword evidence="3" id="KW-1003">Cell membrane</keyword>
<dbReference type="OrthoDB" id="10250105at2759"/>
<evidence type="ECO:0000256" key="5">
    <source>
        <dbReference type="ARBA" id="ARBA00022741"/>
    </source>
</evidence>
<dbReference type="PROSITE" id="PS51733">
    <property type="entry name" value="BPL_LPL_CATALYTIC"/>
    <property type="match status" value="1"/>
</dbReference>